<evidence type="ECO:0000256" key="5">
    <source>
        <dbReference type="ARBA" id="ARBA00022840"/>
    </source>
</evidence>
<evidence type="ECO:0000256" key="8">
    <source>
        <dbReference type="ARBA" id="ARBA00023204"/>
    </source>
</evidence>
<keyword evidence="4" id="KW-0227">DNA damage</keyword>
<keyword evidence="6" id="KW-0238">DNA-binding</keyword>
<proteinExistence type="inferred from homology"/>
<dbReference type="Proteomes" id="UP001152795">
    <property type="component" value="Unassembled WGS sequence"/>
</dbReference>
<dbReference type="OrthoDB" id="336321at2759"/>
<dbReference type="GO" id="GO:0140664">
    <property type="term" value="F:ATP-dependent DNA damage sensor activity"/>
    <property type="evidence" value="ECO:0007669"/>
    <property type="project" value="InterPro"/>
</dbReference>
<evidence type="ECO:0000313" key="11">
    <source>
        <dbReference type="Proteomes" id="UP001152795"/>
    </source>
</evidence>
<evidence type="ECO:0000313" key="10">
    <source>
        <dbReference type="EMBL" id="CAB3989278.1"/>
    </source>
</evidence>
<accession>A0A7D9HS22</accession>
<dbReference type="InterPro" id="IPR047323">
    <property type="entry name" value="Rad51D_C"/>
</dbReference>
<keyword evidence="3" id="KW-0547">Nucleotide-binding</keyword>
<dbReference type="PROSITE" id="PS50162">
    <property type="entry name" value="RECA_2"/>
    <property type="match status" value="1"/>
</dbReference>
<dbReference type="GO" id="GO:0033063">
    <property type="term" value="C:Rad51B-Rad51C-Rad51D-XRCC2 complex"/>
    <property type="evidence" value="ECO:0007669"/>
    <property type="project" value="TreeGrafter"/>
</dbReference>
<sequence>MEFLANVVTADVLYEKLLSSLKVITTGILTNLESLLFDINVLNHFFSISLDDILGGGLYSGEVNEIFGSPGVGKTQSCLSVACHVAGTLFKNVVYIDTGAGFSSKRIHEVLTEKCVDNSTMNYVNPMTRIQCVKTFEIFHALFVLEELKKCLSSEEDAFYEDVVLVVFDSVASIVSPILGGPKSQGHGHGMMVRLGRALKSLAYDYNVAVLFTNNVVSDSNSSYTKPALGISWSHMPNTRIFLHQSEQNPPQKFMKITKSVRMPLQDSVPISINESGLH</sequence>
<dbReference type="GO" id="GO:0000400">
    <property type="term" value="F:four-way junction DNA binding"/>
    <property type="evidence" value="ECO:0007669"/>
    <property type="project" value="TreeGrafter"/>
</dbReference>
<evidence type="ECO:0000256" key="9">
    <source>
        <dbReference type="ARBA" id="ARBA00023242"/>
    </source>
</evidence>
<dbReference type="GO" id="GO:0000724">
    <property type="term" value="P:double-strand break repair via homologous recombination"/>
    <property type="evidence" value="ECO:0007669"/>
    <property type="project" value="TreeGrafter"/>
</dbReference>
<dbReference type="CDD" id="cd19489">
    <property type="entry name" value="Rad51D"/>
    <property type="match status" value="1"/>
</dbReference>
<dbReference type="GO" id="GO:0005524">
    <property type="term" value="F:ATP binding"/>
    <property type="evidence" value="ECO:0007669"/>
    <property type="project" value="UniProtKB-KW"/>
</dbReference>
<dbReference type="GO" id="GO:0000723">
    <property type="term" value="P:telomere maintenance"/>
    <property type="evidence" value="ECO:0007669"/>
    <property type="project" value="TreeGrafter"/>
</dbReference>
<dbReference type="GO" id="GO:0042148">
    <property type="term" value="P:DNA strand invasion"/>
    <property type="evidence" value="ECO:0007669"/>
    <property type="project" value="TreeGrafter"/>
</dbReference>
<dbReference type="SUPFAM" id="SSF52540">
    <property type="entry name" value="P-loop containing nucleoside triphosphate hydrolases"/>
    <property type="match status" value="1"/>
</dbReference>
<evidence type="ECO:0000256" key="7">
    <source>
        <dbReference type="ARBA" id="ARBA00023172"/>
    </source>
</evidence>
<comment type="caution">
    <text evidence="10">The sequence shown here is derived from an EMBL/GenBank/DDBJ whole genome shotgun (WGS) entry which is preliminary data.</text>
</comment>
<protein>
    <submittedName>
        <fullName evidence="10">DNA repair RAD51 homolog 4 isoform X1</fullName>
    </submittedName>
</protein>
<evidence type="ECO:0000256" key="2">
    <source>
        <dbReference type="ARBA" id="ARBA00007095"/>
    </source>
</evidence>
<keyword evidence="5" id="KW-0067">ATP-binding</keyword>
<dbReference type="PANTHER" id="PTHR46457:SF1">
    <property type="entry name" value="DNA REPAIR PROTEIN RAD51 HOMOLOG 4"/>
    <property type="match status" value="1"/>
</dbReference>
<dbReference type="AlphaFoldDB" id="A0A7D9HS22"/>
<dbReference type="InterPro" id="IPR020588">
    <property type="entry name" value="RecA_ATP-bd"/>
</dbReference>
<comment type="subcellular location">
    <subcellularLocation>
        <location evidence="1">Nucleus</location>
    </subcellularLocation>
</comment>
<keyword evidence="11" id="KW-1185">Reference proteome</keyword>
<dbReference type="Pfam" id="PF08423">
    <property type="entry name" value="Rad51"/>
    <property type="match status" value="1"/>
</dbReference>
<keyword evidence="7" id="KW-0233">DNA recombination</keyword>
<evidence type="ECO:0000256" key="3">
    <source>
        <dbReference type="ARBA" id="ARBA00022741"/>
    </source>
</evidence>
<evidence type="ECO:0000256" key="1">
    <source>
        <dbReference type="ARBA" id="ARBA00004123"/>
    </source>
</evidence>
<comment type="similarity">
    <text evidence="2">Belongs to the RecA family. RAD51 subfamily.</text>
</comment>
<dbReference type="GO" id="GO:0005657">
    <property type="term" value="C:replication fork"/>
    <property type="evidence" value="ECO:0007669"/>
    <property type="project" value="TreeGrafter"/>
</dbReference>
<dbReference type="Gene3D" id="3.40.50.300">
    <property type="entry name" value="P-loop containing nucleotide triphosphate hydrolases"/>
    <property type="match status" value="1"/>
</dbReference>
<dbReference type="GO" id="GO:0007131">
    <property type="term" value="P:reciprocal meiotic recombination"/>
    <property type="evidence" value="ECO:0007669"/>
    <property type="project" value="TreeGrafter"/>
</dbReference>
<dbReference type="EMBL" id="CACRXK020001456">
    <property type="protein sequence ID" value="CAB3989278.1"/>
    <property type="molecule type" value="Genomic_DNA"/>
</dbReference>
<dbReference type="InterPro" id="IPR027417">
    <property type="entry name" value="P-loop_NTPase"/>
</dbReference>
<dbReference type="GO" id="GO:0005815">
    <property type="term" value="C:microtubule organizing center"/>
    <property type="evidence" value="ECO:0007669"/>
    <property type="project" value="TreeGrafter"/>
</dbReference>
<name>A0A7D9HS22_PARCT</name>
<gene>
    <name evidence="10" type="ORF">PACLA_8A017323</name>
</gene>
<evidence type="ECO:0000256" key="4">
    <source>
        <dbReference type="ARBA" id="ARBA00022763"/>
    </source>
</evidence>
<organism evidence="10 11">
    <name type="scientific">Paramuricea clavata</name>
    <name type="common">Red gorgonian</name>
    <name type="synonym">Violescent sea-whip</name>
    <dbReference type="NCBI Taxonomy" id="317549"/>
    <lineage>
        <taxon>Eukaryota</taxon>
        <taxon>Metazoa</taxon>
        <taxon>Cnidaria</taxon>
        <taxon>Anthozoa</taxon>
        <taxon>Octocorallia</taxon>
        <taxon>Malacalcyonacea</taxon>
        <taxon>Plexauridae</taxon>
        <taxon>Paramuricea</taxon>
    </lineage>
</organism>
<dbReference type="PANTHER" id="PTHR46457">
    <property type="entry name" value="DNA REPAIR PROTEIN RAD51 HOMOLOG 4"/>
    <property type="match status" value="1"/>
</dbReference>
<reference evidence="10" key="1">
    <citation type="submission" date="2020-04" db="EMBL/GenBank/DDBJ databases">
        <authorList>
            <person name="Alioto T."/>
            <person name="Alioto T."/>
            <person name="Gomez Garrido J."/>
        </authorList>
    </citation>
    <scope>NUCLEOTIDE SEQUENCE</scope>
    <source>
        <strain evidence="10">A484AB</strain>
    </source>
</reference>
<dbReference type="InterPro" id="IPR013632">
    <property type="entry name" value="Rad51_C"/>
</dbReference>
<keyword evidence="9" id="KW-0539">Nucleus</keyword>
<dbReference type="GO" id="GO:0003697">
    <property type="term" value="F:single-stranded DNA binding"/>
    <property type="evidence" value="ECO:0007669"/>
    <property type="project" value="TreeGrafter"/>
</dbReference>
<dbReference type="InterPro" id="IPR051988">
    <property type="entry name" value="HRR_RAD51_Paralog"/>
</dbReference>
<keyword evidence="8" id="KW-0234">DNA repair</keyword>
<evidence type="ECO:0000256" key="6">
    <source>
        <dbReference type="ARBA" id="ARBA00023125"/>
    </source>
</evidence>